<organism evidence="1 2">
    <name type="scientific">Siminovitchia sediminis</name>
    <dbReference type="NCBI Taxonomy" id="1274353"/>
    <lineage>
        <taxon>Bacteria</taxon>
        <taxon>Bacillati</taxon>
        <taxon>Bacillota</taxon>
        <taxon>Bacilli</taxon>
        <taxon>Bacillales</taxon>
        <taxon>Bacillaceae</taxon>
        <taxon>Siminovitchia</taxon>
    </lineage>
</organism>
<comment type="caution">
    <text evidence="1">The sequence shown here is derived from an EMBL/GenBank/DDBJ whole genome shotgun (WGS) entry which is preliminary data.</text>
</comment>
<dbReference type="Proteomes" id="UP001597301">
    <property type="component" value="Unassembled WGS sequence"/>
</dbReference>
<dbReference type="GeneID" id="56392091"/>
<reference evidence="2" key="1">
    <citation type="journal article" date="2019" name="Int. J. Syst. Evol. Microbiol.">
        <title>The Global Catalogue of Microorganisms (GCM) 10K type strain sequencing project: providing services to taxonomists for standard genome sequencing and annotation.</title>
        <authorList>
            <consortium name="The Broad Institute Genomics Platform"/>
            <consortium name="The Broad Institute Genome Sequencing Center for Infectious Disease"/>
            <person name="Wu L."/>
            <person name="Ma J."/>
        </authorList>
    </citation>
    <scope>NUCLEOTIDE SEQUENCE [LARGE SCALE GENOMIC DNA]</scope>
    <source>
        <strain evidence="2">CGMCC 1.12295</strain>
    </source>
</reference>
<name>A0ABW4KN80_9BACI</name>
<evidence type="ECO:0000313" key="1">
    <source>
        <dbReference type="EMBL" id="MFD1707680.1"/>
    </source>
</evidence>
<keyword evidence="2" id="KW-1185">Reference proteome</keyword>
<accession>A0ABW4KN80</accession>
<dbReference type="RefSeq" id="WP_144462661.1">
    <property type="nucleotide sequence ID" value="NZ_JBHUEO010000038.1"/>
</dbReference>
<dbReference type="EMBL" id="JBHUEO010000038">
    <property type="protein sequence ID" value="MFD1707680.1"/>
    <property type="molecule type" value="Genomic_DNA"/>
</dbReference>
<proteinExistence type="predicted"/>
<gene>
    <name evidence="1" type="ORF">ACFSCZ_13200</name>
</gene>
<evidence type="ECO:0000313" key="2">
    <source>
        <dbReference type="Proteomes" id="UP001597301"/>
    </source>
</evidence>
<sequence length="76" mass="8933">MKLPKHVKEALAKSADNYQVARKQQLIFQEWVEKNFGEEAINHDNVRDAIVNWVEQTNNPHIAIKQLESELDDFMK</sequence>
<protein>
    <submittedName>
        <fullName evidence="1">Uncharacterized protein</fullName>
    </submittedName>
</protein>